<evidence type="ECO:0000313" key="1">
    <source>
        <dbReference type="EMBL" id="GHC56604.1"/>
    </source>
</evidence>
<evidence type="ECO:0000313" key="2">
    <source>
        <dbReference type="Proteomes" id="UP000644507"/>
    </source>
</evidence>
<reference evidence="1" key="2">
    <citation type="submission" date="2020-09" db="EMBL/GenBank/DDBJ databases">
        <authorList>
            <person name="Sun Q."/>
            <person name="Kim S."/>
        </authorList>
    </citation>
    <scope>NUCLEOTIDE SEQUENCE</scope>
    <source>
        <strain evidence="1">KCTC 12988</strain>
    </source>
</reference>
<dbReference type="EMBL" id="BMXI01000010">
    <property type="protein sequence ID" value="GHC56604.1"/>
    <property type="molecule type" value="Genomic_DNA"/>
</dbReference>
<comment type="caution">
    <text evidence="1">The sequence shown here is derived from an EMBL/GenBank/DDBJ whole genome shotgun (WGS) entry which is preliminary data.</text>
</comment>
<accession>A0A918TNH5</accession>
<dbReference type="AlphaFoldDB" id="A0A918TNH5"/>
<name>A0A918TNH5_9BACT</name>
<gene>
    <name evidence="1" type="ORF">GCM10007100_24220</name>
</gene>
<protein>
    <submittedName>
        <fullName evidence="1">Uncharacterized protein</fullName>
    </submittedName>
</protein>
<proteinExistence type="predicted"/>
<organism evidence="1 2">
    <name type="scientific">Roseibacillus persicicus</name>
    <dbReference type="NCBI Taxonomy" id="454148"/>
    <lineage>
        <taxon>Bacteria</taxon>
        <taxon>Pseudomonadati</taxon>
        <taxon>Verrucomicrobiota</taxon>
        <taxon>Verrucomicrobiia</taxon>
        <taxon>Verrucomicrobiales</taxon>
        <taxon>Verrucomicrobiaceae</taxon>
        <taxon>Roseibacillus</taxon>
    </lineage>
</organism>
<keyword evidence="2" id="KW-1185">Reference proteome</keyword>
<sequence length="90" mass="10387">MVERDEIDVIIIKPNMLVELRRGDVARLWLQGEPYQIVGLNESSVILRESTSLTEISFRLDEVSPFGKIREIDPEKGTVKVFNRVVFNEL</sequence>
<reference evidence="1" key="1">
    <citation type="journal article" date="2014" name="Int. J. Syst. Evol. Microbiol.">
        <title>Complete genome sequence of Corynebacterium casei LMG S-19264T (=DSM 44701T), isolated from a smear-ripened cheese.</title>
        <authorList>
            <consortium name="US DOE Joint Genome Institute (JGI-PGF)"/>
            <person name="Walter F."/>
            <person name="Albersmeier A."/>
            <person name="Kalinowski J."/>
            <person name="Ruckert C."/>
        </authorList>
    </citation>
    <scope>NUCLEOTIDE SEQUENCE</scope>
    <source>
        <strain evidence="1">KCTC 12988</strain>
    </source>
</reference>
<dbReference type="Proteomes" id="UP000644507">
    <property type="component" value="Unassembled WGS sequence"/>
</dbReference>